<dbReference type="Proteomes" id="UP000254866">
    <property type="component" value="Unassembled WGS sequence"/>
</dbReference>
<feature type="signal peptide" evidence="2">
    <location>
        <begin position="1"/>
        <end position="23"/>
    </location>
</feature>
<dbReference type="Pfam" id="PF11790">
    <property type="entry name" value="Glyco_hydro_cc"/>
    <property type="match status" value="1"/>
</dbReference>
<dbReference type="InterPro" id="IPR017853">
    <property type="entry name" value="GH"/>
</dbReference>
<dbReference type="PANTHER" id="PTHR34154:SF10">
    <property type="entry name" value="ASL1-LIKE GLYCOSYL HYDROLASE CATALYTIC DOMAIN-CONTAINING PROTEIN"/>
    <property type="match status" value="1"/>
</dbReference>
<proteinExistence type="predicted"/>
<feature type="domain" description="Asl1-like glycosyl hydrolase catalytic" evidence="3">
    <location>
        <begin position="166"/>
        <end position="396"/>
    </location>
</feature>
<evidence type="ECO:0000259" key="3">
    <source>
        <dbReference type="Pfam" id="PF11790"/>
    </source>
</evidence>
<dbReference type="EMBL" id="NPIC01000002">
    <property type="protein sequence ID" value="RDL38550.1"/>
    <property type="molecule type" value="Genomic_DNA"/>
</dbReference>
<feature type="chain" id="PRO_5017051221" description="Asl1-like glycosyl hydrolase catalytic domain-containing protein" evidence="2">
    <location>
        <begin position="24"/>
        <end position="399"/>
    </location>
</feature>
<name>A0A370TSP5_9HELO</name>
<dbReference type="OrthoDB" id="43654at2759"/>
<reference evidence="4 5" key="1">
    <citation type="journal article" date="2018" name="IMA Fungus">
        <title>IMA Genome-F 9: Draft genome sequence of Annulohypoxylon stygium, Aspergillus mulundensis, Berkeleyomyces basicola (syn. Thielaviopsis basicola), Ceratocystis smalleyi, two Cercospora beticola strains, Coleophoma cylindrospora, Fusarium fracticaudum, Phialophora cf. hyalina, and Morchella septimelata.</title>
        <authorList>
            <person name="Wingfield B.D."/>
            <person name="Bills G.F."/>
            <person name="Dong Y."/>
            <person name="Huang W."/>
            <person name="Nel W.J."/>
            <person name="Swalarsk-Parry B.S."/>
            <person name="Vaghefi N."/>
            <person name="Wilken P.M."/>
            <person name="An Z."/>
            <person name="de Beer Z.W."/>
            <person name="De Vos L."/>
            <person name="Chen L."/>
            <person name="Duong T.A."/>
            <person name="Gao Y."/>
            <person name="Hammerbacher A."/>
            <person name="Kikkert J.R."/>
            <person name="Li Y."/>
            <person name="Li H."/>
            <person name="Li K."/>
            <person name="Li Q."/>
            <person name="Liu X."/>
            <person name="Ma X."/>
            <person name="Naidoo K."/>
            <person name="Pethybridge S.J."/>
            <person name="Sun J."/>
            <person name="Steenkamp E.T."/>
            <person name="van der Nest M.A."/>
            <person name="van Wyk S."/>
            <person name="Wingfield M.J."/>
            <person name="Xiong C."/>
            <person name="Yue Q."/>
            <person name="Zhang X."/>
        </authorList>
    </citation>
    <scope>NUCLEOTIDE SEQUENCE [LARGE SCALE GENOMIC DNA]</scope>
    <source>
        <strain evidence="4 5">BP 5553</strain>
    </source>
</reference>
<evidence type="ECO:0000256" key="2">
    <source>
        <dbReference type="SAM" id="SignalP"/>
    </source>
</evidence>
<dbReference type="GeneID" id="43595739"/>
<dbReference type="STRING" id="2656787.A0A370TSP5"/>
<feature type="compositionally biased region" description="Low complexity" evidence="1">
    <location>
        <begin position="137"/>
        <end position="147"/>
    </location>
</feature>
<dbReference type="AlphaFoldDB" id="A0A370TSP5"/>
<feature type="region of interest" description="Disordered" evidence="1">
    <location>
        <begin position="95"/>
        <end position="164"/>
    </location>
</feature>
<dbReference type="InterPro" id="IPR024655">
    <property type="entry name" value="Asl1_glyco_hydro_catalytic"/>
</dbReference>
<keyword evidence="5" id="KW-1185">Reference proteome</keyword>
<feature type="compositionally biased region" description="Polar residues" evidence="1">
    <location>
        <begin position="101"/>
        <end position="111"/>
    </location>
</feature>
<dbReference type="GO" id="GO:0071966">
    <property type="term" value="P:fungal-type cell wall polysaccharide metabolic process"/>
    <property type="evidence" value="ECO:0007669"/>
    <property type="project" value="TreeGrafter"/>
</dbReference>
<evidence type="ECO:0000313" key="4">
    <source>
        <dbReference type="EMBL" id="RDL38550.1"/>
    </source>
</evidence>
<evidence type="ECO:0000313" key="5">
    <source>
        <dbReference type="Proteomes" id="UP000254866"/>
    </source>
</evidence>
<sequence>MRSATFSSLAILASSLLVKEALAGRYDVRKRAKVTELVVISEEVYVTAERDGSFKTGAHIPVATVTIHGSAGSAKVDHDPVEVNKPVAVPVQANQPVADATTSAKAVQKPTQAAGDNGAAFAEKPKPDPPSTHTPKKTTLATVKAPAAPTPSAPSNTSPSSGVKRGIAYNDQSLLSAFTSSGKFGWVYNWGSAPQYNGATIPSGLEFVPMLWGNTTDYTQSWVSNAEKAIASGSKHLLAFNEPDRGDQANIDPVTAATGYKKYMEPFAGKAQLGSPAVTSDQQDPTKGIPWLKRFLSACDGCTIDFINIHWYGGGDLALAVKNFQDQVQAAYKAGGSKKPIWVTEFRYEGADANGFLKQVIPWLDSQASVERYAYFMAAQGFLTDGKALSTTGKTYVSL</sequence>
<comment type="caution">
    <text evidence="4">The sequence shown here is derived from an EMBL/GenBank/DDBJ whole genome shotgun (WGS) entry which is preliminary data.</text>
</comment>
<evidence type="ECO:0000256" key="1">
    <source>
        <dbReference type="SAM" id="MobiDB-lite"/>
    </source>
</evidence>
<accession>A0A370TSP5</accession>
<dbReference type="RefSeq" id="XP_031871206.1">
    <property type="nucleotide sequence ID" value="XM_032011513.1"/>
</dbReference>
<dbReference type="SUPFAM" id="SSF51445">
    <property type="entry name" value="(Trans)glycosidases"/>
    <property type="match status" value="1"/>
</dbReference>
<dbReference type="InterPro" id="IPR053183">
    <property type="entry name" value="ASL1"/>
</dbReference>
<dbReference type="PANTHER" id="PTHR34154">
    <property type="entry name" value="ALKALI-SENSITIVE LINKAGE PROTEIN 1"/>
    <property type="match status" value="1"/>
</dbReference>
<organism evidence="4 5">
    <name type="scientific">Venustampulla echinocandica</name>
    <dbReference type="NCBI Taxonomy" id="2656787"/>
    <lineage>
        <taxon>Eukaryota</taxon>
        <taxon>Fungi</taxon>
        <taxon>Dikarya</taxon>
        <taxon>Ascomycota</taxon>
        <taxon>Pezizomycotina</taxon>
        <taxon>Leotiomycetes</taxon>
        <taxon>Helotiales</taxon>
        <taxon>Pleuroascaceae</taxon>
        <taxon>Venustampulla</taxon>
    </lineage>
</organism>
<dbReference type="GO" id="GO:0009277">
    <property type="term" value="C:fungal-type cell wall"/>
    <property type="evidence" value="ECO:0007669"/>
    <property type="project" value="TreeGrafter"/>
</dbReference>
<protein>
    <recommendedName>
        <fullName evidence="3">Asl1-like glycosyl hydrolase catalytic domain-containing protein</fullName>
    </recommendedName>
</protein>
<gene>
    <name evidence="4" type="ORF">BP5553_02890</name>
</gene>
<keyword evidence="2" id="KW-0732">Signal</keyword>
<dbReference type="Gene3D" id="3.20.20.80">
    <property type="entry name" value="Glycosidases"/>
    <property type="match status" value="1"/>
</dbReference>